<dbReference type="CDD" id="cd06503">
    <property type="entry name" value="ATP-synt_Fo_b"/>
    <property type="match status" value="1"/>
</dbReference>
<evidence type="ECO:0000313" key="16">
    <source>
        <dbReference type="EMBL" id="RVV97050.1"/>
    </source>
</evidence>
<name>A0A438AEC7_9RHOB</name>
<evidence type="ECO:0000256" key="1">
    <source>
        <dbReference type="ARBA" id="ARBA00005513"/>
    </source>
</evidence>
<comment type="function">
    <text evidence="10 13">F(1)F(0) ATP synthase produces ATP from ADP in the presence of a proton or sodium gradient. F-type ATPases consist of two structural domains, F(1) containing the extramembraneous catalytic core and F(0) containing the membrane proton channel, linked together by a central stalk and a peripheral stalk. During catalysis, ATP synthesis in the catalytic domain of F(1) is coupled via a rotary mechanism of the central stalk subunits to proton translocation.</text>
</comment>
<organism evidence="16 17">
    <name type="scientific">Mesobaculum littorinae</name>
    <dbReference type="NCBI Taxonomy" id="2486419"/>
    <lineage>
        <taxon>Bacteria</taxon>
        <taxon>Pseudomonadati</taxon>
        <taxon>Pseudomonadota</taxon>
        <taxon>Alphaproteobacteria</taxon>
        <taxon>Rhodobacterales</taxon>
        <taxon>Roseobacteraceae</taxon>
        <taxon>Mesobaculum</taxon>
    </lineage>
</organism>
<dbReference type="AlphaFoldDB" id="A0A438AEC7"/>
<feature type="coiled-coil region" evidence="15">
    <location>
        <begin position="89"/>
        <end position="124"/>
    </location>
</feature>
<keyword evidence="2 13" id="KW-0813">Transport</keyword>
<feature type="transmembrane region" description="Helical" evidence="13">
    <location>
        <begin position="49"/>
        <end position="68"/>
    </location>
</feature>
<gene>
    <name evidence="13" type="primary">atpF</name>
    <name evidence="16" type="ORF">EKE94_15415</name>
</gene>
<evidence type="ECO:0000256" key="2">
    <source>
        <dbReference type="ARBA" id="ARBA00022448"/>
    </source>
</evidence>
<keyword evidence="5 13" id="KW-0375">Hydrogen ion transport</keyword>
<dbReference type="Pfam" id="PF00430">
    <property type="entry name" value="ATP-synt_B"/>
    <property type="match status" value="1"/>
</dbReference>
<protein>
    <recommendedName>
        <fullName evidence="13">ATP synthase subunit b</fullName>
    </recommendedName>
    <alternativeName>
        <fullName evidence="13">ATP synthase F(0) sector subunit b</fullName>
    </alternativeName>
    <alternativeName>
        <fullName evidence="13">ATPase subunit I</fullName>
    </alternativeName>
    <alternativeName>
        <fullName evidence="13">F-type ATPase subunit b</fullName>
        <shortName evidence="13">F-ATPase subunit b</shortName>
    </alternativeName>
</protein>
<comment type="subunit">
    <text evidence="13">F-type ATPases have 2 components, F(1) - the catalytic core - and F(0) - the membrane proton channel. F(1) has five subunits: alpha(3), beta(3), gamma(1), delta(1), epsilon(1). F(0) has three main subunits: a(1), b(2) and c(10-14). The alpha and beta chains form an alternating ring which encloses part of the gamma chain. F(1) is attached to F(0) by a central stalk formed by the gamma and epsilon chains, while a peripheral stalk is formed by the delta and b chains.</text>
</comment>
<evidence type="ECO:0000256" key="13">
    <source>
        <dbReference type="HAMAP-Rule" id="MF_01398"/>
    </source>
</evidence>
<keyword evidence="4 13" id="KW-0812">Transmembrane</keyword>
<evidence type="ECO:0000256" key="12">
    <source>
        <dbReference type="ARBA" id="ARBA00037847"/>
    </source>
</evidence>
<comment type="subcellular location">
    <subcellularLocation>
        <location evidence="13">Cell membrane</location>
        <topology evidence="13">Single-pass membrane protein</topology>
    </subcellularLocation>
    <subcellularLocation>
        <location evidence="12">Endomembrane system</location>
        <topology evidence="12">Single-pass membrane protein</topology>
    </subcellularLocation>
</comment>
<keyword evidence="9 13" id="KW-0066">ATP synthesis</keyword>
<keyword evidence="13" id="KW-1003">Cell membrane</keyword>
<evidence type="ECO:0000256" key="14">
    <source>
        <dbReference type="RuleBase" id="RU003848"/>
    </source>
</evidence>
<evidence type="ECO:0000256" key="8">
    <source>
        <dbReference type="ARBA" id="ARBA00023136"/>
    </source>
</evidence>
<keyword evidence="3 13" id="KW-0138">CF(0)</keyword>
<dbReference type="GO" id="GO:0046933">
    <property type="term" value="F:proton-transporting ATP synthase activity, rotational mechanism"/>
    <property type="evidence" value="ECO:0007669"/>
    <property type="project" value="UniProtKB-UniRule"/>
</dbReference>
<evidence type="ECO:0000256" key="7">
    <source>
        <dbReference type="ARBA" id="ARBA00023065"/>
    </source>
</evidence>
<evidence type="ECO:0000313" key="17">
    <source>
        <dbReference type="Proteomes" id="UP000285908"/>
    </source>
</evidence>
<reference evidence="16 17" key="1">
    <citation type="submission" date="2018-11" db="EMBL/GenBank/DDBJ databases">
        <title>Mesobaculum littorinae gen. nov., sp. nov., isolated from Littorina scabra that represents a novel genus of the order Rhodobacteraceae.</title>
        <authorList>
            <person name="Li F."/>
        </authorList>
    </citation>
    <scope>NUCLEOTIDE SEQUENCE [LARGE SCALE GENOMIC DNA]</scope>
    <source>
        <strain evidence="16 17">M0103</strain>
    </source>
</reference>
<dbReference type="NCBIfam" id="NF009988">
    <property type="entry name" value="PRK13454.1"/>
    <property type="match status" value="1"/>
</dbReference>
<dbReference type="GO" id="GO:0005886">
    <property type="term" value="C:plasma membrane"/>
    <property type="evidence" value="ECO:0007669"/>
    <property type="project" value="UniProtKB-SubCell"/>
</dbReference>
<dbReference type="InterPro" id="IPR002146">
    <property type="entry name" value="ATP_synth_b/b'su_bac/chlpt"/>
</dbReference>
<dbReference type="Proteomes" id="UP000285908">
    <property type="component" value="Unassembled WGS sequence"/>
</dbReference>
<dbReference type="PANTHER" id="PTHR33445">
    <property type="entry name" value="ATP SYNTHASE SUBUNIT B', CHLOROPLASTIC"/>
    <property type="match status" value="1"/>
</dbReference>
<evidence type="ECO:0000256" key="5">
    <source>
        <dbReference type="ARBA" id="ARBA00022781"/>
    </source>
</evidence>
<keyword evidence="6 13" id="KW-1133">Transmembrane helix</keyword>
<dbReference type="EMBL" id="RQXX01000006">
    <property type="protein sequence ID" value="RVV97050.1"/>
    <property type="molecule type" value="Genomic_DNA"/>
</dbReference>
<dbReference type="RefSeq" id="WP_127907526.1">
    <property type="nucleotide sequence ID" value="NZ_RQXX01000006.1"/>
</dbReference>
<evidence type="ECO:0000256" key="15">
    <source>
        <dbReference type="SAM" id="Coils"/>
    </source>
</evidence>
<dbReference type="HAMAP" id="MF_01398">
    <property type="entry name" value="ATP_synth_b_bprime"/>
    <property type="match status" value="1"/>
</dbReference>
<comment type="similarity">
    <text evidence="1 13 14">Belongs to the ATPase B chain family.</text>
</comment>
<accession>A0A438AEC7</accession>
<dbReference type="InterPro" id="IPR050059">
    <property type="entry name" value="ATP_synthase_B_chain"/>
</dbReference>
<dbReference type="GO" id="GO:0012505">
    <property type="term" value="C:endomembrane system"/>
    <property type="evidence" value="ECO:0007669"/>
    <property type="project" value="UniProtKB-SubCell"/>
</dbReference>
<dbReference type="OrthoDB" id="9805716at2"/>
<evidence type="ECO:0000256" key="6">
    <source>
        <dbReference type="ARBA" id="ARBA00022989"/>
    </source>
</evidence>
<keyword evidence="8 13" id="KW-0472">Membrane</keyword>
<evidence type="ECO:0000256" key="11">
    <source>
        <dbReference type="ARBA" id="ARBA00025614"/>
    </source>
</evidence>
<keyword evidence="15" id="KW-0175">Coiled coil</keyword>
<dbReference type="GO" id="GO:0046961">
    <property type="term" value="F:proton-transporting ATPase activity, rotational mechanism"/>
    <property type="evidence" value="ECO:0007669"/>
    <property type="project" value="TreeGrafter"/>
</dbReference>
<sequence>MEEETHEVVGHGADAAVTHGGEVVGHGADAAHGSAGIPQLDFSTFPNQIFWLLIALIAIYYVLSRVALPRIAAVLAERQGTITNDLAAAEELKLKAQEAETSYNKALADARSEAQRIAAEAKAEIQSELDAAIAEADQEIAAKSAESETRIGEIRASAMTNVETVAKETAEAIVTAFGGTPDQAAVDQAVDARLKGGAA</sequence>
<keyword evidence="17" id="KW-1185">Reference proteome</keyword>
<evidence type="ECO:0000256" key="3">
    <source>
        <dbReference type="ARBA" id="ARBA00022547"/>
    </source>
</evidence>
<evidence type="ECO:0000256" key="4">
    <source>
        <dbReference type="ARBA" id="ARBA00022692"/>
    </source>
</evidence>
<evidence type="ECO:0000256" key="10">
    <source>
        <dbReference type="ARBA" id="ARBA00025198"/>
    </source>
</evidence>
<comment type="caution">
    <text evidence="16">The sequence shown here is derived from an EMBL/GenBank/DDBJ whole genome shotgun (WGS) entry which is preliminary data.</text>
</comment>
<evidence type="ECO:0000256" key="9">
    <source>
        <dbReference type="ARBA" id="ARBA00023310"/>
    </source>
</evidence>
<keyword evidence="7 13" id="KW-0406">Ion transport</keyword>
<proteinExistence type="inferred from homology"/>
<dbReference type="GO" id="GO:0045259">
    <property type="term" value="C:proton-transporting ATP synthase complex"/>
    <property type="evidence" value="ECO:0007669"/>
    <property type="project" value="UniProtKB-KW"/>
</dbReference>
<comment type="function">
    <text evidence="11">Component of the F(0) channel, it forms part of the peripheral stalk, linking F(1) to F(0). The b'-subunit is a diverged and duplicated form of b found in plants and photosynthetic bacteria.</text>
</comment>
<dbReference type="PANTHER" id="PTHR33445:SF1">
    <property type="entry name" value="ATP SYNTHASE SUBUNIT B"/>
    <property type="match status" value="1"/>
</dbReference>